<name>A0A839N5H3_9MICO</name>
<evidence type="ECO:0000259" key="3">
    <source>
        <dbReference type="Pfam" id="PF00561"/>
    </source>
</evidence>
<dbReference type="Pfam" id="PF07167">
    <property type="entry name" value="PhaC_N"/>
    <property type="match status" value="1"/>
</dbReference>
<comment type="caution">
    <text evidence="5">The sequence shown here is derived from an EMBL/GenBank/DDBJ whole genome shotgun (WGS) entry which is preliminary data.</text>
</comment>
<dbReference type="GO" id="GO:0042619">
    <property type="term" value="P:poly-hydroxybutyrate biosynthetic process"/>
    <property type="evidence" value="ECO:0007669"/>
    <property type="project" value="InterPro"/>
</dbReference>
<evidence type="ECO:0000256" key="1">
    <source>
        <dbReference type="ARBA" id="ARBA00022679"/>
    </source>
</evidence>
<proteinExistence type="predicted"/>
<dbReference type="InterPro" id="IPR000073">
    <property type="entry name" value="AB_hydrolase_1"/>
</dbReference>
<gene>
    <name evidence="5" type="ORF">FHU39_001993</name>
</gene>
<dbReference type="EMBL" id="JACHVQ010000001">
    <property type="protein sequence ID" value="MBB2892009.1"/>
    <property type="molecule type" value="Genomic_DNA"/>
</dbReference>
<dbReference type="InterPro" id="IPR010941">
    <property type="entry name" value="PhaC_N"/>
</dbReference>
<keyword evidence="1" id="KW-0808">Transferase</keyword>
<dbReference type="AlphaFoldDB" id="A0A839N5H3"/>
<organism evidence="5 6">
    <name type="scientific">Flexivirga oryzae</name>
    <dbReference type="NCBI Taxonomy" id="1794944"/>
    <lineage>
        <taxon>Bacteria</taxon>
        <taxon>Bacillati</taxon>
        <taxon>Actinomycetota</taxon>
        <taxon>Actinomycetes</taxon>
        <taxon>Micrococcales</taxon>
        <taxon>Dermacoccaceae</taxon>
        <taxon>Flexivirga</taxon>
    </lineage>
</organism>
<evidence type="ECO:0000259" key="4">
    <source>
        <dbReference type="Pfam" id="PF07167"/>
    </source>
</evidence>
<dbReference type="GO" id="GO:0016746">
    <property type="term" value="F:acyltransferase activity"/>
    <property type="evidence" value="ECO:0007669"/>
    <property type="project" value="UniProtKB-KW"/>
</dbReference>
<dbReference type="PANTHER" id="PTHR36837:SF5">
    <property type="entry name" value="POLY-3-HYDROXYBUTYRATE SYNTHASE"/>
    <property type="match status" value="1"/>
</dbReference>
<dbReference type="SUPFAM" id="SSF53474">
    <property type="entry name" value="alpha/beta-Hydrolases"/>
    <property type="match status" value="1"/>
</dbReference>
<dbReference type="Proteomes" id="UP000559182">
    <property type="component" value="Unassembled WGS sequence"/>
</dbReference>
<evidence type="ECO:0000313" key="5">
    <source>
        <dbReference type="EMBL" id="MBB2892009.1"/>
    </source>
</evidence>
<accession>A0A839N5H3</accession>
<feature type="domain" description="AB hydrolase-1" evidence="3">
    <location>
        <begin position="83"/>
        <end position="324"/>
    </location>
</feature>
<evidence type="ECO:0000256" key="2">
    <source>
        <dbReference type="ARBA" id="ARBA00023315"/>
    </source>
</evidence>
<protein>
    <submittedName>
        <fullName evidence="5">Poly(3-hydroxyalkanoate) synthetase</fullName>
    </submittedName>
</protein>
<dbReference type="InterPro" id="IPR051321">
    <property type="entry name" value="PHA/PHB_synthase"/>
</dbReference>
<sequence length="397" mass="44070">MDDLLHRGGMPLKVDRSKFTLGQDLAATPGEVIYRGELIEVMQYRPQTETVSEVPILMVPPWINKYYVMDLAPGRSLIEWAVQHGRTVFTISYRNPDESMSALQMDDYLQQGPLTALSIVQAVTGSDRVDLVALCLGGALAAMTTAYLAQDETSPISSLTLLNTELDYSDPGILAVAVDPDTLAKIDKRMAERGYLPAEDMSRMFDQLRSNDLIFNYVVSRWMMGEEARPFDILAWNDDSTRMPAAMHSHYLRSLYGENQLARGEYELGGRRLDLHDITCDAYVVGAINDHIVPWKASYRATALFGGDVRYVLSSGGHIAGVVNPPTPKAWFQSNEKNSPDAEVWLAGATRRTGSWWEDWTAWSAARSGGQRKPPSLGNRRYRPLAPAPGTYVFGAG</sequence>
<dbReference type="PANTHER" id="PTHR36837">
    <property type="entry name" value="POLY(3-HYDROXYALKANOATE) POLYMERASE SUBUNIT PHAC"/>
    <property type="match status" value="1"/>
</dbReference>
<keyword evidence="2" id="KW-0012">Acyltransferase</keyword>
<keyword evidence="6" id="KW-1185">Reference proteome</keyword>
<evidence type="ECO:0000313" key="6">
    <source>
        <dbReference type="Proteomes" id="UP000559182"/>
    </source>
</evidence>
<dbReference type="Gene3D" id="3.40.50.1820">
    <property type="entry name" value="alpha/beta hydrolase"/>
    <property type="match status" value="1"/>
</dbReference>
<dbReference type="InterPro" id="IPR029058">
    <property type="entry name" value="AB_hydrolase_fold"/>
</dbReference>
<reference evidence="5 6" key="1">
    <citation type="submission" date="2020-08" db="EMBL/GenBank/DDBJ databases">
        <title>Sequencing the genomes of 1000 actinobacteria strains.</title>
        <authorList>
            <person name="Klenk H.-P."/>
        </authorList>
    </citation>
    <scope>NUCLEOTIDE SEQUENCE [LARGE SCALE GENOMIC DNA]</scope>
    <source>
        <strain evidence="5 6">DSM 105369</strain>
    </source>
</reference>
<feature type="domain" description="Poly-beta-hydroxybutyrate polymerase N-terminal" evidence="4">
    <location>
        <begin position="2"/>
        <end position="81"/>
    </location>
</feature>
<dbReference type="Pfam" id="PF00561">
    <property type="entry name" value="Abhydrolase_1"/>
    <property type="match status" value="1"/>
</dbReference>